<reference evidence="19" key="8">
    <citation type="submission" date="2025-04" db="UniProtKB">
        <authorList>
            <consortium name="RefSeq"/>
        </authorList>
    </citation>
    <scope>IDENTIFICATION</scope>
</reference>
<evidence type="ECO:0000256" key="1">
    <source>
        <dbReference type="ARBA" id="ARBA00003759"/>
    </source>
</evidence>
<feature type="region of interest" description="Disordered" evidence="15">
    <location>
        <begin position="35"/>
        <end position="78"/>
    </location>
</feature>
<feature type="signal peptide" evidence="16">
    <location>
        <begin position="1"/>
        <end position="23"/>
    </location>
</feature>
<dbReference type="Reactome" id="R-DRE-2022857">
    <property type="pathway name" value="Keratan sulfate degradation"/>
</dbReference>
<keyword evidence="13" id="KW-0325">Glycoprotein</keyword>
<name>Q5BLC1_DANRE</name>
<dbReference type="Gene3D" id="3.80.10.10">
    <property type="entry name" value="Ribonuclease Inhibitor"/>
    <property type="match status" value="2"/>
</dbReference>
<dbReference type="SMR" id="Q5BLC1"/>
<dbReference type="InterPro" id="IPR003591">
    <property type="entry name" value="Leu-rich_rpt_typical-subtyp"/>
</dbReference>
<gene>
    <name evidence="19 20" type="primary">ogna</name>
    <name evidence="17 19" type="synonym">ogn</name>
    <name evidence="19" type="synonym">si:ch211-103f16.4</name>
    <name evidence="19" type="synonym">zgc:113545</name>
</gene>
<evidence type="ECO:0000313" key="18">
    <source>
        <dbReference type="Proteomes" id="UP000000437"/>
    </source>
</evidence>
<evidence type="ECO:0000256" key="16">
    <source>
        <dbReference type="SAM" id="SignalP"/>
    </source>
</evidence>
<evidence type="ECO:0000256" key="10">
    <source>
        <dbReference type="ARBA" id="ARBA00022974"/>
    </source>
</evidence>
<keyword evidence="10" id="KW-0654">Proteoglycan</keyword>
<dbReference type="GO" id="GO:0008083">
    <property type="term" value="F:growth factor activity"/>
    <property type="evidence" value="ECO:0007669"/>
    <property type="project" value="UniProtKB-KW"/>
</dbReference>
<dbReference type="CTD" id="541445"/>
<reference evidence="17" key="1">
    <citation type="submission" date="2005-02" db="EMBL/GenBank/DDBJ databases">
        <authorList>
            <consortium name="NIH - Zebrafish Gene Collection (ZGC) project"/>
        </authorList>
    </citation>
    <scope>NUCLEOTIDE SEQUENCE [LARGE SCALE MRNA]</scope>
    <source>
        <tissue evidence="17">Embryo</tissue>
    </source>
</reference>
<dbReference type="Proteomes" id="UP000000437">
    <property type="component" value="Chromosome 22"/>
</dbReference>
<dbReference type="SMART" id="SM00369">
    <property type="entry name" value="LRR_TYP"/>
    <property type="match status" value="4"/>
</dbReference>
<keyword evidence="21" id="KW-1267">Proteomics identification</keyword>
<dbReference type="OrthoDB" id="7451790at2759"/>
<dbReference type="Reactome" id="R-DRE-2022854">
    <property type="pathway name" value="Keratan sulfate biosynthesis"/>
</dbReference>
<dbReference type="PhylomeDB" id="Q5BLC1"/>
<reference evidence="19" key="6">
    <citation type="journal article" date="2016" name="BMC Genomics">
        <title>Gene evolution and gene expression after whole genome duplication in fish: the PhyloFish database.</title>
        <authorList>
            <person name="Pasquier J."/>
            <person name="Cabau C."/>
            <person name="Nguyen T."/>
            <person name="Jouanno E."/>
            <person name="Severac D."/>
            <person name="Braasch I."/>
            <person name="Journot L."/>
            <person name="Pontarotti P."/>
            <person name="Klopp C."/>
            <person name="Postlethwait J.H."/>
            <person name="Guiguen Y."/>
            <person name="Bobe J."/>
        </authorList>
    </citation>
    <scope>NUCLEOTIDE SEQUENCE</scope>
</reference>
<dbReference type="KEGG" id="dre:541445"/>
<evidence type="ECO:0000313" key="20">
    <source>
        <dbReference type="ZFIN" id="ZDB-GENE-050208-650"/>
    </source>
</evidence>
<evidence type="ECO:0000256" key="13">
    <source>
        <dbReference type="ARBA" id="ARBA00023180"/>
    </source>
</evidence>
<evidence type="ECO:0000256" key="3">
    <source>
        <dbReference type="ARBA" id="ARBA00006912"/>
    </source>
</evidence>
<dbReference type="Pfam" id="PF00560">
    <property type="entry name" value="LRR_1"/>
    <property type="match status" value="1"/>
</dbReference>
<reference evidence="19" key="4">
    <citation type="journal article" date="2015" name="Nat. Commun.">
        <title>RFX transcription factors are essential for hearing in mice.</title>
        <authorList>
            <person name="Elkon R."/>
            <person name="Milon B."/>
            <person name="Morrison L."/>
            <person name="Shah M."/>
            <person name="Vijayakumar S."/>
            <person name="Racherla M."/>
            <person name="Leitch C.C."/>
            <person name="Silipino L."/>
            <person name="Hadi S."/>
            <person name="Weiss-Gayet M."/>
            <person name="Barras E."/>
            <person name="Schmid C.D."/>
            <person name="Ait-Lounis A."/>
            <person name="Barnes A."/>
            <person name="Song Y."/>
            <person name="Eisenman D.J."/>
            <person name="Eliyahu E."/>
            <person name="Frolenkov G.I."/>
            <person name="Strome S.E."/>
            <person name="Durand B."/>
            <person name="Zaghloul N.A."/>
            <person name="Jones S.M."/>
            <person name="Reith W."/>
            <person name="Hertzano R."/>
        </authorList>
    </citation>
    <scope>NUCLEOTIDE SEQUENCE</scope>
</reference>
<keyword evidence="9" id="KW-0677">Repeat</keyword>
<reference evidence="19" key="5">
    <citation type="journal article" date="2015" name="Proteomics">
        <title>Dynamics of zebrafish fin regeneration using a pulsed SILAC approach.</title>
        <authorList>
            <person name="Nolte H."/>
            <person name="Holper S."/>
            <person name="Housley M.P."/>
            <person name="Islam S."/>
            <person name="Piller T."/>
            <person name="Konzer A."/>
            <person name="Stainier D.Y."/>
            <person name="Braun T."/>
            <person name="Kruger M."/>
        </authorList>
    </citation>
    <scope>NUCLEOTIDE SEQUENCE</scope>
</reference>
<keyword evidence="12" id="KW-1015">Disulfide bond</keyword>
<reference evidence="18" key="2">
    <citation type="journal article" date="2013" name="Nature">
        <title>The zebrafish reference genome sequence and its relationship to the human genome.</title>
        <authorList>
            <consortium name="Genome Reference Consortium Zebrafish"/>
            <person name="Howe K."/>
            <person name="Clark M.D."/>
            <person name="Torroja C.F."/>
            <person name="Torrance J."/>
            <person name="Berthelot C."/>
            <person name="Muffato M."/>
            <person name="Collins J.E."/>
            <person name="Humphray S."/>
            <person name="McLaren K."/>
            <person name="Matthews L."/>
            <person name="McLaren S."/>
            <person name="Sealy I."/>
            <person name="Caccamo M."/>
            <person name="Churcher C."/>
            <person name="Scott C."/>
            <person name="Barrett J.C."/>
            <person name="Koch R."/>
            <person name="Rauch G.J."/>
            <person name="White S."/>
            <person name="Chow W."/>
            <person name="Kilian B."/>
            <person name="Quintais L.T."/>
            <person name="Guerra-Assuncao J.A."/>
            <person name="Zhou Y."/>
            <person name="Gu Y."/>
            <person name="Yen J."/>
            <person name="Vogel J.H."/>
            <person name="Eyre T."/>
            <person name="Redmond S."/>
            <person name="Banerjee R."/>
            <person name="Chi J."/>
            <person name="Fu B."/>
            <person name="Langley E."/>
            <person name="Maguire S.F."/>
            <person name="Laird G.K."/>
            <person name="Lloyd D."/>
            <person name="Kenyon E."/>
            <person name="Donaldson S."/>
            <person name="Sehra H."/>
            <person name="Almeida-King J."/>
            <person name="Loveland J."/>
            <person name="Trevanion S."/>
            <person name="Jones M."/>
            <person name="Quail M."/>
            <person name="Willey D."/>
            <person name="Hunt A."/>
            <person name="Burton J."/>
            <person name="Sims S."/>
            <person name="McLay K."/>
            <person name="Plumb B."/>
            <person name="Davis J."/>
            <person name="Clee C."/>
            <person name="Oliver K."/>
            <person name="Clark R."/>
            <person name="Riddle C."/>
            <person name="Elliot D."/>
            <person name="Eliott D."/>
            <person name="Threadgold G."/>
            <person name="Harden G."/>
            <person name="Ware D."/>
            <person name="Begum S."/>
            <person name="Mortimore B."/>
            <person name="Mortimer B."/>
            <person name="Kerry G."/>
            <person name="Heath P."/>
            <person name="Phillimore B."/>
            <person name="Tracey A."/>
            <person name="Corby N."/>
            <person name="Dunn M."/>
            <person name="Johnson C."/>
            <person name="Wood J."/>
            <person name="Clark S."/>
            <person name="Pelan S."/>
            <person name="Griffiths G."/>
            <person name="Smith M."/>
            <person name="Glithero R."/>
            <person name="Howden P."/>
            <person name="Barker N."/>
            <person name="Lloyd C."/>
            <person name="Stevens C."/>
            <person name="Harley J."/>
            <person name="Holt K."/>
            <person name="Panagiotidis G."/>
            <person name="Lovell J."/>
            <person name="Beasley H."/>
            <person name="Henderson C."/>
            <person name="Gordon D."/>
            <person name="Auger K."/>
            <person name="Wright D."/>
            <person name="Collins J."/>
            <person name="Raisen C."/>
            <person name="Dyer L."/>
            <person name="Leung K."/>
            <person name="Robertson L."/>
            <person name="Ambridge K."/>
            <person name="Leongamornlert D."/>
            <person name="McGuire S."/>
            <person name="Gilderthorp R."/>
            <person name="Griffiths C."/>
            <person name="Manthravadi D."/>
            <person name="Nichol S."/>
            <person name="Barker G."/>
            <person name="Whitehead S."/>
            <person name="Kay M."/>
            <person name="Brown J."/>
            <person name="Murnane C."/>
            <person name="Gray E."/>
            <person name="Humphries M."/>
            <person name="Sycamore N."/>
            <person name="Barker D."/>
            <person name="Saunders D."/>
            <person name="Wallis J."/>
            <person name="Babbage A."/>
            <person name="Hammond S."/>
            <person name="Mashreghi-Mohammadi M."/>
            <person name="Barr L."/>
            <person name="Martin S."/>
            <person name="Wray P."/>
            <person name="Ellington A."/>
            <person name="Matthews N."/>
            <person name="Ellwood M."/>
            <person name="Woodmansey R."/>
            <person name="Clark G."/>
            <person name="Cooper J."/>
            <person name="Cooper J."/>
            <person name="Tromans A."/>
            <person name="Grafham D."/>
            <person name="Skuce C."/>
            <person name="Pandian R."/>
            <person name="Andrews R."/>
            <person name="Harrison E."/>
            <person name="Kimberley A."/>
            <person name="Garnett J."/>
            <person name="Fosker N."/>
            <person name="Hall R."/>
            <person name="Garner P."/>
            <person name="Kelly D."/>
            <person name="Bird C."/>
            <person name="Palmer S."/>
            <person name="Gehring I."/>
            <person name="Berger A."/>
            <person name="Dooley C.M."/>
            <person name="Ersan-Urun Z."/>
            <person name="Eser C."/>
            <person name="Geiger H."/>
            <person name="Geisler M."/>
            <person name="Karotki L."/>
            <person name="Kirn A."/>
            <person name="Konantz J."/>
            <person name="Konantz M."/>
            <person name="Oberlander M."/>
            <person name="Rudolph-Geiger S."/>
            <person name="Teucke M."/>
            <person name="Lanz C."/>
            <person name="Raddatz G."/>
            <person name="Osoegawa K."/>
            <person name="Zhu B."/>
            <person name="Rapp A."/>
            <person name="Widaa S."/>
            <person name="Langford C."/>
            <person name="Yang F."/>
            <person name="Schuster S.C."/>
            <person name="Carter N.P."/>
            <person name="Harrow J."/>
            <person name="Ning Z."/>
            <person name="Herrero J."/>
            <person name="Searle S.M."/>
            <person name="Enright A."/>
            <person name="Geisler R."/>
            <person name="Plasterk R.H."/>
            <person name="Lee C."/>
            <person name="Westerfield M."/>
            <person name="de Jong P.J."/>
            <person name="Zon L.I."/>
            <person name="Postlethwait J.H."/>
            <person name="Nusslein-Volhard C."/>
            <person name="Hubbard T.J."/>
            <person name="Roest Crollius H."/>
            <person name="Rogers J."/>
            <person name="Stemple D.L."/>
        </authorList>
    </citation>
    <scope>NUCLEOTIDE SEQUENCE [LARGE SCALE GENOMIC DNA]</scope>
</reference>
<dbReference type="InterPro" id="IPR043547">
    <property type="entry name" value="Mimecan/Epiphycan/Opticin"/>
</dbReference>
<dbReference type="PANTHER" id="PTHR46269">
    <property type="entry name" value="EPIPHYCAN-RELATED"/>
    <property type="match status" value="1"/>
</dbReference>
<sequence length="292" mass="32670">MRTRLRMLIAAVVLVSMVLSASGAHYHTHRHHRLEDVALTEETDVRAQRNKRSTNGDDDKNALMLADAPDDSGPLQPVGDPSDLPTCLLCVCLTGSVYCEEVDPDMTSVPTLPKETNYLYARYNKIKKITAKDFGDIVTLKRIDFTGNIISEIEDGAFAKLTMLEELSLAENQLAKLPMLPAKLTAFNANHNKLKTKGVKANAFKKLNKLLHLYLAHNELEAVPLIPETVRTLHLQNNNISTVSTDTFCKSNDTYYIRPNMNEIRMDGNPINLGQYPNSFICLQSLPIGRYQ</sequence>
<dbReference type="GO" id="GO:0060348">
    <property type="term" value="P:bone development"/>
    <property type="evidence" value="ECO:0000318"/>
    <property type="project" value="GO_Central"/>
</dbReference>
<dbReference type="GeneID" id="541445"/>
<comment type="similarity">
    <text evidence="3">Belongs to the small leucine-rich proteoglycan (SLRP) family. SLRP class III subfamily.</text>
</comment>
<keyword evidence="11" id="KW-0339">Growth factor</keyword>
<evidence type="ECO:0000256" key="12">
    <source>
        <dbReference type="ARBA" id="ARBA00023157"/>
    </source>
</evidence>
<comment type="function">
    <text evidence="1">Induces bone formation in conjunction with TGF-beta-1 or TGF-beta-2.</text>
</comment>
<dbReference type="PANTHER" id="PTHR46269:SF1">
    <property type="entry name" value="MIMECAN"/>
    <property type="match status" value="1"/>
</dbReference>
<dbReference type="EMBL" id="BC090507">
    <property type="protein sequence ID" value="AAH90507.1"/>
    <property type="molecule type" value="mRNA"/>
</dbReference>
<dbReference type="GO" id="GO:0031012">
    <property type="term" value="C:extracellular matrix"/>
    <property type="evidence" value="ECO:0000318"/>
    <property type="project" value="GO_Central"/>
</dbReference>
<evidence type="ECO:0007829" key="21">
    <source>
        <dbReference type="PeptideAtlas" id="Q5BLC1"/>
    </source>
</evidence>
<dbReference type="InterPro" id="IPR032675">
    <property type="entry name" value="LRR_dom_sf"/>
</dbReference>
<keyword evidence="7" id="KW-0433">Leucine-rich repeat</keyword>
<keyword evidence="18" id="KW-1185">Reference proteome</keyword>
<evidence type="ECO:0000256" key="6">
    <source>
        <dbReference type="ARBA" id="ARBA00022530"/>
    </source>
</evidence>
<evidence type="ECO:0000256" key="14">
    <source>
        <dbReference type="ARBA" id="ARBA00031730"/>
    </source>
</evidence>
<evidence type="ECO:0000256" key="7">
    <source>
        <dbReference type="ARBA" id="ARBA00022614"/>
    </source>
</evidence>
<evidence type="ECO:0000256" key="11">
    <source>
        <dbReference type="ARBA" id="ARBA00023030"/>
    </source>
</evidence>
<evidence type="ECO:0000313" key="17">
    <source>
        <dbReference type="EMBL" id="AAH90507.1"/>
    </source>
</evidence>
<reference evidence="19" key="3">
    <citation type="journal article" date="2014" name="PLoS ONE">
        <title>Proteomics analysis of the zebrafish skeletal extracellular matrix.</title>
        <authorList>
            <person name="Kessels M.Y."/>
            <person name="Huitema L.F."/>
            <person name="Boeren S."/>
            <person name="Kranenbarg S."/>
            <person name="Schulte-Merker S."/>
            <person name="van Leeuwen J.L."/>
            <person name="de Vries S.C."/>
        </authorList>
    </citation>
    <scope>NUCLEOTIDE SEQUENCE</scope>
</reference>
<feature type="chain" id="PRO_5035034181" description="Mimecan" evidence="16 19">
    <location>
        <begin position="24"/>
        <end position="292"/>
    </location>
</feature>
<dbReference type="InterPro" id="IPR001611">
    <property type="entry name" value="Leu-rich_rpt"/>
</dbReference>
<dbReference type="SUPFAM" id="SSF52058">
    <property type="entry name" value="L domain-like"/>
    <property type="match status" value="1"/>
</dbReference>
<evidence type="ECO:0000256" key="2">
    <source>
        <dbReference type="ARBA" id="ARBA00004498"/>
    </source>
</evidence>
<dbReference type="RefSeq" id="NP_001013588.1">
    <property type="nucleotide sequence ID" value="NM_001013570.2"/>
</dbReference>
<comment type="subcellular location">
    <subcellularLocation>
        <location evidence="2">Secreted</location>
        <location evidence="2">Extracellular space</location>
        <location evidence="2">Extracellular matrix</location>
    </subcellularLocation>
</comment>
<keyword evidence="8 16" id="KW-0732">Signal</keyword>
<evidence type="ECO:0000313" key="19">
    <source>
        <dbReference type="RefSeq" id="NP_001013588.1"/>
    </source>
</evidence>
<keyword evidence="6" id="KW-0272">Extracellular matrix</keyword>
<evidence type="ECO:0000256" key="8">
    <source>
        <dbReference type="ARBA" id="ARBA00022729"/>
    </source>
</evidence>
<evidence type="ECO:0000256" key="15">
    <source>
        <dbReference type="SAM" id="MobiDB-lite"/>
    </source>
</evidence>
<dbReference type="GO" id="GO:0061975">
    <property type="term" value="P:articular cartilage development"/>
    <property type="evidence" value="ECO:0000318"/>
    <property type="project" value="GO_Central"/>
</dbReference>
<dbReference type="AGR" id="ZFIN:ZDB-GENE-050208-650"/>
<evidence type="ECO:0000256" key="9">
    <source>
        <dbReference type="ARBA" id="ARBA00022737"/>
    </source>
</evidence>
<dbReference type="ZFIN" id="ZDB-GENE-050208-650">
    <property type="gene designation" value="ogna"/>
</dbReference>
<organism evidence="17">
    <name type="scientific">Danio rerio</name>
    <name type="common">Zebrafish</name>
    <name type="synonym">Brachydanio rerio</name>
    <dbReference type="NCBI Taxonomy" id="7955"/>
    <lineage>
        <taxon>Eukaryota</taxon>
        <taxon>Metazoa</taxon>
        <taxon>Chordata</taxon>
        <taxon>Craniata</taxon>
        <taxon>Vertebrata</taxon>
        <taxon>Euteleostomi</taxon>
        <taxon>Actinopterygii</taxon>
        <taxon>Neopterygii</taxon>
        <taxon>Teleostei</taxon>
        <taxon>Ostariophysi</taxon>
        <taxon>Cypriniformes</taxon>
        <taxon>Danionidae</taxon>
        <taxon>Danioninae</taxon>
        <taxon>Danio</taxon>
    </lineage>
</organism>
<reference evidence="19" key="7">
    <citation type="journal article" date="2020" name="Development">
        <title>The Gridlock transcriptional repressor impedes vertebrate heart regeneration by restricting expression of lysine methyltransferase.</title>
        <authorList>
            <person name="She P."/>
            <person name="Zhang H."/>
            <person name="Peng X."/>
            <person name="Sun J."/>
            <person name="Gao B."/>
            <person name="Zhou Y."/>
            <person name="Zhu X."/>
            <person name="Hu X."/>
            <person name="Lai K.S."/>
            <person name="Wong J."/>
            <person name="Zhou B."/>
            <person name="Wang L."/>
            <person name="Zhong T.P."/>
        </authorList>
    </citation>
    <scope>NUCLEOTIDE SEQUENCE</scope>
</reference>
<protein>
    <recommendedName>
        <fullName evidence="4">Mimecan</fullName>
    </recommendedName>
    <alternativeName>
        <fullName evidence="14">Osteoglycin</fullName>
    </alternativeName>
</protein>
<dbReference type="AlphaFoldDB" id="Q5BLC1"/>
<dbReference type="Pfam" id="PF13855">
    <property type="entry name" value="LRR_8"/>
    <property type="match status" value="1"/>
</dbReference>
<keyword evidence="5" id="KW-0964">Secreted</keyword>
<proteinExistence type="evidence at protein level"/>
<accession>Q5BLC1</accession>
<evidence type="ECO:0000256" key="4">
    <source>
        <dbReference type="ARBA" id="ARBA00018423"/>
    </source>
</evidence>
<evidence type="ECO:0000256" key="5">
    <source>
        <dbReference type="ARBA" id="ARBA00022525"/>
    </source>
</evidence>